<dbReference type="PANTHER" id="PTHR30537:SF31">
    <property type="entry name" value="TRANSCRIPTIONAL REGULATOR, LYSR FAMILY"/>
    <property type="match status" value="1"/>
</dbReference>
<evidence type="ECO:0000256" key="2">
    <source>
        <dbReference type="ARBA" id="ARBA00023015"/>
    </source>
</evidence>
<comment type="similarity">
    <text evidence="1">Belongs to the LysR transcriptional regulatory family.</text>
</comment>
<reference evidence="6 7" key="1">
    <citation type="submission" date="2020-08" db="EMBL/GenBank/DDBJ databases">
        <title>Genomic Encyclopedia of Type Strains, Phase IV (KMG-V): Genome sequencing to study the core and pangenomes of soil and plant-associated prokaryotes.</title>
        <authorList>
            <person name="Whitman W."/>
        </authorList>
    </citation>
    <scope>NUCLEOTIDE SEQUENCE [LARGE SCALE GENOMIC DNA]</scope>
    <source>
        <strain evidence="6 7">34/80</strain>
    </source>
</reference>
<sequence length="334" mass="36089">MQQPAPAQSPDLAMRGNSPVDLNDFALFVAVVSHGSFSAAGRAMSMPKSRISRRIADLEKRLGVRLLQRSTRAMHVTEVGAAFLQHCEAMTHAARAAMEVAEHANARPAGRLRVSCPVGIAHLFLAPVLPVFLTRYPDVRLDLELTNRRVDVVAEGFDVAVRVRTVVDDSQLIVRNFGLSQQVLVASPGFVAAHGPFGTVASLQGQVGIGLGVTLGERPAWRVTGPQGVDEAIEYVPMLATDDVHLIWQTVLAGVGIAKLPFNLCAESIEKGELKILLPDHTLAPHQLHAVFPSRRGLVPAVRALIDVLSLELTQAMTEANRRFSVLLEAAQRD</sequence>
<dbReference type="InterPro" id="IPR000847">
    <property type="entry name" value="LysR_HTH_N"/>
</dbReference>
<keyword evidence="2" id="KW-0805">Transcription regulation</keyword>
<dbReference type="InterPro" id="IPR058163">
    <property type="entry name" value="LysR-type_TF_proteobact-type"/>
</dbReference>
<dbReference type="GO" id="GO:0006351">
    <property type="term" value="P:DNA-templated transcription"/>
    <property type="evidence" value="ECO:0007669"/>
    <property type="project" value="TreeGrafter"/>
</dbReference>
<evidence type="ECO:0000259" key="5">
    <source>
        <dbReference type="PROSITE" id="PS50931"/>
    </source>
</evidence>
<dbReference type="InterPro" id="IPR036390">
    <property type="entry name" value="WH_DNA-bd_sf"/>
</dbReference>
<dbReference type="EMBL" id="JACIFZ010000019">
    <property type="protein sequence ID" value="MBB4226054.1"/>
    <property type="molecule type" value="Genomic_DNA"/>
</dbReference>
<name>A0A840G0Q5_9BURK</name>
<evidence type="ECO:0000313" key="7">
    <source>
        <dbReference type="Proteomes" id="UP000524450"/>
    </source>
</evidence>
<dbReference type="Pfam" id="PF03466">
    <property type="entry name" value="LysR_substrate"/>
    <property type="match status" value="1"/>
</dbReference>
<dbReference type="Gene3D" id="3.40.190.290">
    <property type="match status" value="1"/>
</dbReference>
<keyword evidence="3 6" id="KW-0238">DNA-binding</keyword>
<comment type="caution">
    <text evidence="6">The sequence shown here is derived from an EMBL/GenBank/DDBJ whole genome shotgun (WGS) entry which is preliminary data.</text>
</comment>
<dbReference type="AlphaFoldDB" id="A0A840G0Q5"/>
<organism evidence="6 7">
    <name type="scientific">Variovorax guangxiensis</name>
    <dbReference type="NCBI Taxonomy" id="1775474"/>
    <lineage>
        <taxon>Bacteria</taxon>
        <taxon>Pseudomonadati</taxon>
        <taxon>Pseudomonadota</taxon>
        <taxon>Betaproteobacteria</taxon>
        <taxon>Burkholderiales</taxon>
        <taxon>Comamonadaceae</taxon>
        <taxon>Variovorax</taxon>
    </lineage>
</organism>
<gene>
    <name evidence="6" type="ORF">GGD71_006871</name>
</gene>
<dbReference type="InterPro" id="IPR036388">
    <property type="entry name" value="WH-like_DNA-bd_sf"/>
</dbReference>
<dbReference type="SUPFAM" id="SSF53850">
    <property type="entry name" value="Periplasmic binding protein-like II"/>
    <property type="match status" value="1"/>
</dbReference>
<dbReference type="PANTHER" id="PTHR30537">
    <property type="entry name" value="HTH-TYPE TRANSCRIPTIONAL REGULATOR"/>
    <property type="match status" value="1"/>
</dbReference>
<dbReference type="SUPFAM" id="SSF46785">
    <property type="entry name" value="Winged helix' DNA-binding domain"/>
    <property type="match status" value="1"/>
</dbReference>
<feature type="domain" description="HTH lysR-type" evidence="5">
    <location>
        <begin position="20"/>
        <end position="77"/>
    </location>
</feature>
<dbReference type="Proteomes" id="UP000524450">
    <property type="component" value="Unassembled WGS sequence"/>
</dbReference>
<dbReference type="RefSeq" id="WP_260319671.1">
    <property type="nucleotide sequence ID" value="NZ_JACIFZ010000019.1"/>
</dbReference>
<dbReference type="PROSITE" id="PS50931">
    <property type="entry name" value="HTH_LYSR"/>
    <property type="match status" value="1"/>
</dbReference>
<evidence type="ECO:0000256" key="4">
    <source>
        <dbReference type="ARBA" id="ARBA00023163"/>
    </source>
</evidence>
<evidence type="ECO:0000313" key="6">
    <source>
        <dbReference type="EMBL" id="MBB4226054.1"/>
    </source>
</evidence>
<dbReference type="GO" id="GO:0003700">
    <property type="term" value="F:DNA-binding transcription factor activity"/>
    <property type="evidence" value="ECO:0007669"/>
    <property type="project" value="InterPro"/>
</dbReference>
<dbReference type="Gene3D" id="1.10.10.10">
    <property type="entry name" value="Winged helix-like DNA-binding domain superfamily/Winged helix DNA-binding domain"/>
    <property type="match status" value="1"/>
</dbReference>
<dbReference type="FunFam" id="1.10.10.10:FF:000001">
    <property type="entry name" value="LysR family transcriptional regulator"/>
    <property type="match status" value="1"/>
</dbReference>
<keyword evidence="4" id="KW-0804">Transcription</keyword>
<evidence type="ECO:0000256" key="1">
    <source>
        <dbReference type="ARBA" id="ARBA00009437"/>
    </source>
</evidence>
<accession>A0A840G0Q5</accession>
<dbReference type="Pfam" id="PF00126">
    <property type="entry name" value="HTH_1"/>
    <property type="match status" value="1"/>
</dbReference>
<dbReference type="GO" id="GO:0043565">
    <property type="term" value="F:sequence-specific DNA binding"/>
    <property type="evidence" value="ECO:0007669"/>
    <property type="project" value="TreeGrafter"/>
</dbReference>
<protein>
    <submittedName>
        <fullName evidence="6">DNA-binding transcriptional LysR family regulator</fullName>
    </submittedName>
</protein>
<dbReference type="InterPro" id="IPR005119">
    <property type="entry name" value="LysR_subst-bd"/>
</dbReference>
<evidence type="ECO:0000256" key="3">
    <source>
        <dbReference type="ARBA" id="ARBA00023125"/>
    </source>
</evidence>
<proteinExistence type="inferred from homology"/>